<dbReference type="EMBL" id="QEAS01000001">
    <property type="protein sequence ID" value="PWG82333.1"/>
    <property type="molecule type" value="Genomic_DNA"/>
</dbReference>
<gene>
    <name evidence="1" type="ORF">DDR33_00220</name>
</gene>
<reference evidence="1 2" key="1">
    <citation type="submission" date="2018-04" db="EMBL/GenBank/DDBJ databases">
        <title>Pedobacter chongqingensis sp. nov., isolated from a rottenly hemp rope.</title>
        <authorList>
            <person name="Cai Y."/>
        </authorList>
    </citation>
    <scope>NUCLEOTIDE SEQUENCE [LARGE SCALE GENOMIC DNA]</scope>
    <source>
        <strain evidence="1 2">FJ4-8</strain>
    </source>
</reference>
<dbReference type="RefSeq" id="WP_109413752.1">
    <property type="nucleotide sequence ID" value="NZ_QEAS01000001.1"/>
</dbReference>
<dbReference type="Pfam" id="PF13489">
    <property type="entry name" value="Methyltransf_23"/>
    <property type="match status" value="1"/>
</dbReference>
<dbReference type="Proteomes" id="UP000245647">
    <property type="component" value="Unassembled WGS sequence"/>
</dbReference>
<dbReference type="Gene3D" id="3.40.50.150">
    <property type="entry name" value="Vaccinia Virus protein VP39"/>
    <property type="match status" value="1"/>
</dbReference>
<keyword evidence="1" id="KW-0489">Methyltransferase</keyword>
<dbReference type="CDD" id="cd02440">
    <property type="entry name" value="AdoMet_MTases"/>
    <property type="match status" value="1"/>
</dbReference>
<dbReference type="GO" id="GO:0008168">
    <property type="term" value="F:methyltransferase activity"/>
    <property type="evidence" value="ECO:0007669"/>
    <property type="project" value="UniProtKB-KW"/>
</dbReference>
<dbReference type="AlphaFoldDB" id="A0A2U2PLQ2"/>
<dbReference type="GO" id="GO:0032259">
    <property type="term" value="P:methylation"/>
    <property type="evidence" value="ECO:0007669"/>
    <property type="project" value="UniProtKB-KW"/>
</dbReference>
<keyword evidence="2" id="KW-1185">Reference proteome</keyword>
<dbReference type="InterPro" id="IPR029063">
    <property type="entry name" value="SAM-dependent_MTases_sf"/>
</dbReference>
<evidence type="ECO:0000313" key="2">
    <source>
        <dbReference type="Proteomes" id="UP000245647"/>
    </source>
</evidence>
<evidence type="ECO:0000313" key="1">
    <source>
        <dbReference type="EMBL" id="PWG82333.1"/>
    </source>
</evidence>
<sequence>MSNTLTDRSFWSNYWESKSGLAFPVGRNYLFHQQLSGIIAENHPQNAIELGGFPGYYAIFLKKHFNINSTLLDYFVHPGILKDVLHANNLSSGDIRVIEADLFNYESSQQYDLVLSCGLIEHFHDTKDIIARHLSLLKPGGQLFITLPNFRGVNGWVQKKFDPENYEKHNINSMDIDLLRSIANELELKDIKADYFGGFSLWLENKDQVSPFIRAFLKSLWLAGKVLTKTLRFESKQLSPYIILQARK</sequence>
<protein>
    <submittedName>
        <fullName evidence="1">Methyltransferase type 12</fullName>
    </submittedName>
</protein>
<accession>A0A2U2PLQ2</accession>
<organism evidence="1 2">
    <name type="scientific">Pararcticibacter amylolyticus</name>
    <dbReference type="NCBI Taxonomy" id="2173175"/>
    <lineage>
        <taxon>Bacteria</taxon>
        <taxon>Pseudomonadati</taxon>
        <taxon>Bacteroidota</taxon>
        <taxon>Sphingobacteriia</taxon>
        <taxon>Sphingobacteriales</taxon>
        <taxon>Sphingobacteriaceae</taxon>
        <taxon>Pararcticibacter</taxon>
    </lineage>
</organism>
<dbReference type="SUPFAM" id="SSF53335">
    <property type="entry name" value="S-adenosyl-L-methionine-dependent methyltransferases"/>
    <property type="match status" value="1"/>
</dbReference>
<proteinExistence type="predicted"/>
<comment type="caution">
    <text evidence="1">The sequence shown here is derived from an EMBL/GenBank/DDBJ whole genome shotgun (WGS) entry which is preliminary data.</text>
</comment>
<dbReference type="OrthoDB" id="2370471at2"/>
<keyword evidence="1" id="KW-0808">Transferase</keyword>
<name>A0A2U2PLQ2_9SPHI</name>